<dbReference type="STRING" id="1229726.GRFL_2394"/>
<dbReference type="KEGG" id="gfl:GRFL_2394"/>
<evidence type="ECO:0000313" key="2">
    <source>
        <dbReference type="Proteomes" id="UP000186230"/>
    </source>
</evidence>
<accession>A0A1L7I689</accession>
<dbReference type="InterPro" id="IPR029063">
    <property type="entry name" value="SAM-dependent_MTases_sf"/>
</dbReference>
<proteinExistence type="predicted"/>
<protein>
    <submittedName>
        <fullName evidence="1">Uncharacterized protein</fullName>
    </submittedName>
</protein>
<gene>
    <name evidence="1" type="ORF">GRFL_2394</name>
</gene>
<dbReference type="Proteomes" id="UP000186230">
    <property type="component" value="Chromosome"/>
</dbReference>
<sequence>MAEGSQFIASEYALYKILSLIEKFEPKTILEAGVGIGTISDSILRTHYSSNLKVYGTESNAFCLEQLPLNMGEKYNSLHLYPDIQSLPEELKFDFIIIDGKEEALASLKKNMKNRCIIVIEGDRRDQTEIITNLFSHSKFVHSITSKRNNIYSNRPKYNFQGGLKIIFTNPDLKQKVEWLKLKMASKIHFQLRKFI</sequence>
<name>A0A1L7I689_9FLAO</name>
<keyword evidence="2" id="KW-1185">Reference proteome</keyword>
<dbReference type="AlphaFoldDB" id="A0A1L7I689"/>
<organism evidence="1 2">
    <name type="scientific">Christiangramia flava JLT2011</name>
    <dbReference type="NCBI Taxonomy" id="1229726"/>
    <lineage>
        <taxon>Bacteria</taxon>
        <taxon>Pseudomonadati</taxon>
        <taxon>Bacteroidota</taxon>
        <taxon>Flavobacteriia</taxon>
        <taxon>Flavobacteriales</taxon>
        <taxon>Flavobacteriaceae</taxon>
        <taxon>Christiangramia</taxon>
    </lineage>
</organism>
<dbReference type="SUPFAM" id="SSF53335">
    <property type="entry name" value="S-adenosyl-L-methionine-dependent methyltransferases"/>
    <property type="match status" value="1"/>
</dbReference>
<dbReference type="Gene3D" id="3.40.50.150">
    <property type="entry name" value="Vaccinia Virus protein VP39"/>
    <property type="match status" value="1"/>
</dbReference>
<evidence type="ECO:0000313" key="1">
    <source>
        <dbReference type="EMBL" id="APU69118.1"/>
    </source>
</evidence>
<dbReference type="EMBL" id="CP016359">
    <property type="protein sequence ID" value="APU69118.1"/>
    <property type="molecule type" value="Genomic_DNA"/>
</dbReference>
<reference evidence="1 2" key="1">
    <citation type="submission" date="2016-07" db="EMBL/GenBank/DDBJ databases">
        <title>Multi-omics approach to identify versatile polysaccharide utilization systems of a marine flavobacterium Gramella flava.</title>
        <authorList>
            <person name="Tang K."/>
        </authorList>
    </citation>
    <scope>NUCLEOTIDE SEQUENCE [LARGE SCALE GENOMIC DNA]</scope>
    <source>
        <strain evidence="1 2">JLT2011</strain>
    </source>
</reference>